<evidence type="ECO:0000313" key="1">
    <source>
        <dbReference type="EMBL" id="UWL62244.1"/>
    </source>
</evidence>
<dbReference type="RefSeq" id="WP_259698213.1">
    <property type="nucleotide sequence ID" value="NZ_CP099968.1"/>
</dbReference>
<sequence>MRWIDRFIKDWVSTAIDKTLEKELPRQIDKTLRKSFAANPNRQLNSTGFKWALVLAFEDAWPDLDRASAISCAEDCLEVPVGTPGYDWSASAAKELVQDYVQTYGEAA</sequence>
<proteinExistence type="predicted"/>
<gene>
    <name evidence="1" type="ORF">NIK97_20560</name>
</gene>
<reference evidence="1" key="1">
    <citation type="submission" date="2022-06" db="EMBL/GenBank/DDBJ databases">
        <title>Complete Genome Sequence of Deoxynivalenol-bioadsorption Ochrobactrum pseudintermedium ASAG-D25.</title>
        <authorList>
            <person name="Wang N."/>
        </authorList>
    </citation>
    <scope>NUCLEOTIDE SEQUENCE</scope>
    <source>
        <strain evidence="1">ASAG-D25</strain>
    </source>
</reference>
<dbReference type="Proteomes" id="UP001058739">
    <property type="component" value="Chromosome 02"/>
</dbReference>
<name>A0ABY5UFW0_9HYPH</name>
<evidence type="ECO:0000313" key="2">
    <source>
        <dbReference type="Proteomes" id="UP001058739"/>
    </source>
</evidence>
<protein>
    <submittedName>
        <fullName evidence="1">Uncharacterized protein</fullName>
    </submittedName>
</protein>
<accession>A0ABY5UFW0</accession>
<organism evidence="1 2">
    <name type="scientific">Brucella pseudintermedia</name>
    <dbReference type="NCBI Taxonomy" id="370111"/>
    <lineage>
        <taxon>Bacteria</taxon>
        <taxon>Pseudomonadati</taxon>
        <taxon>Pseudomonadota</taxon>
        <taxon>Alphaproteobacteria</taxon>
        <taxon>Hyphomicrobiales</taxon>
        <taxon>Brucellaceae</taxon>
        <taxon>Brucella/Ochrobactrum group</taxon>
        <taxon>Brucella</taxon>
    </lineage>
</organism>
<keyword evidence="2" id="KW-1185">Reference proteome</keyword>
<dbReference type="EMBL" id="CP099968">
    <property type="protein sequence ID" value="UWL62244.1"/>
    <property type="molecule type" value="Genomic_DNA"/>
</dbReference>